<protein>
    <submittedName>
        <fullName evidence="1">Uncharacterized protein</fullName>
    </submittedName>
</protein>
<dbReference type="EMBL" id="JASBWR010000099">
    <property type="protein sequence ID" value="KAJ9095760.1"/>
    <property type="molecule type" value="Genomic_DNA"/>
</dbReference>
<proteinExistence type="predicted"/>
<sequence length="359" mass="39729">MSSAEKKRQYSLRRLFLHRKASSISAISAPWGLTVASFRPAPLPSAGGSTPDLRQLSLENTMLVSRESDSNGLLAQRRARDMPVPLHRSASLGYPTSSDVPAVTKRYEASTMCEKFVLPRPRLVALTITPPSSPQGEAAAQSTSYTTQPEVARIGRRSALLVEEYERERGRDSPSVLSGFRVMRQGRERDSEREEWAEKTRAATMSTAAGHGGGLRMRLPSATRETERDQDHKYLMARFAPQPVAYERVHGLDDTSRQNDNNDDEVVPPPFPLSRRKKGRSGSLGNLIAGPFMKKDRVATNSGTGTRSSADPPSLQQHKATTGTNDARQSPRPRPLSRHLRFSGNGRNRPVNLVPRKQR</sequence>
<name>A0ACC2VA13_9TREE</name>
<reference evidence="1" key="1">
    <citation type="submission" date="2023-04" db="EMBL/GenBank/DDBJ databases">
        <title>Draft Genome sequencing of Naganishia species isolated from polar environments using Oxford Nanopore Technology.</title>
        <authorList>
            <person name="Leo P."/>
            <person name="Venkateswaran K."/>
        </authorList>
    </citation>
    <scope>NUCLEOTIDE SEQUENCE</scope>
    <source>
        <strain evidence="1">MNA-CCFEE 5261</strain>
    </source>
</reference>
<comment type="caution">
    <text evidence="1">The sequence shown here is derived from an EMBL/GenBank/DDBJ whole genome shotgun (WGS) entry which is preliminary data.</text>
</comment>
<evidence type="ECO:0000313" key="2">
    <source>
        <dbReference type="Proteomes" id="UP001241377"/>
    </source>
</evidence>
<keyword evidence="2" id="KW-1185">Reference proteome</keyword>
<accession>A0ACC2VA13</accession>
<evidence type="ECO:0000313" key="1">
    <source>
        <dbReference type="EMBL" id="KAJ9095760.1"/>
    </source>
</evidence>
<dbReference type="Proteomes" id="UP001241377">
    <property type="component" value="Unassembled WGS sequence"/>
</dbReference>
<organism evidence="1 2">
    <name type="scientific">Naganishia cerealis</name>
    <dbReference type="NCBI Taxonomy" id="610337"/>
    <lineage>
        <taxon>Eukaryota</taxon>
        <taxon>Fungi</taxon>
        <taxon>Dikarya</taxon>
        <taxon>Basidiomycota</taxon>
        <taxon>Agaricomycotina</taxon>
        <taxon>Tremellomycetes</taxon>
        <taxon>Filobasidiales</taxon>
        <taxon>Filobasidiaceae</taxon>
        <taxon>Naganishia</taxon>
    </lineage>
</organism>
<gene>
    <name evidence="1" type="ORF">QFC19_007473</name>
</gene>